<dbReference type="KEGG" id="tper:IWA51_11350"/>
<dbReference type="InterPro" id="IPR000868">
    <property type="entry name" value="Isochorismatase-like_dom"/>
</dbReference>
<evidence type="ECO:0000313" key="4">
    <source>
        <dbReference type="Proteomes" id="UP000595224"/>
    </source>
</evidence>
<dbReference type="Proteomes" id="UP000595224">
    <property type="component" value="Chromosome"/>
</dbReference>
<dbReference type="InterPro" id="IPR036380">
    <property type="entry name" value="Isochorismatase-like_sf"/>
</dbReference>
<dbReference type="EMBL" id="CP064936">
    <property type="protein sequence ID" value="QQA00834.1"/>
    <property type="molecule type" value="Genomic_DNA"/>
</dbReference>
<evidence type="ECO:0000256" key="1">
    <source>
        <dbReference type="ARBA" id="ARBA00022801"/>
    </source>
</evidence>
<dbReference type="PANTHER" id="PTHR43540:SF6">
    <property type="entry name" value="ISOCHORISMATASE-LIKE DOMAIN-CONTAINING PROTEIN"/>
    <property type="match status" value="1"/>
</dbReference>
<dbReference type="PANTHER" id="PTHR43540">
    <property type="entry name" value="PEROXYUREIDOACRYLATE/UREIDOACRYLATE AMIDOHYDROLASE-RELATED"/>
    <property type="match status" value="1"/>
</dbReference>
<dbReference type="SUPFAM" id="SSF52499">
    <property type="entry name" value="Isochorismatase-like hydrolases"/>
    <property type="match status" value="1"/>
</dbReference>
<organism evidence="3 4">
    <name type="scientific">Treponema peruense</name>
    <dbReference type="NCBI Taxonomy" id="2787628"/>
    <lineage>
        <taxon>Bacteria</taxon>
        <taxon>Pseudomonadati</taxon>
        <taxon>Spirochaetota</taxon>
        <taxon>Spirochaetia</taxon>
        <taxon>Spirochaetales</taxon>
        <taxon>Treponemataceae</taxon>
        <taxon>Treponema</taxon>
    </lineage>
</organism>
<dbReference type="RefSeq" id="WP_177528711.1">
    <property type="nucleotide sequence ID" value="NZ_CBCSHE010000022.1"/>
</dbReference>
<proteinExistence type="predicted"/>
<accession>A0A7T3V564</accession>
<feature type="domain" description="Isochorismatase-like" evidence="2">
    <location>
        <begin position="9"/>
        <end position="160"/>
    </location>
</feature>
<evidence type="ECO:0000313" key="3">
    <source>
        <dbReference type="EMBL" id="QQA00834.1"/>
    </source>
</evidence>
<dbReference type="AlphaFoldDB" id="A0A7T3V564"/>
<protein>
    <submittedName>
        <fullName evidence="3">Cysteine hydrolase</fullName>
    </submittedName>
</protein>
<dbReference type="Pfam" id="PF00857">
    <property type="entry name" value="Isochorismatase"/>
    <property type="match status" value="1"/>
</dbReference>
<name>A0A7T3V564_9SPIR</name>
<reference evidence="3 4" key="1">
    <citation type="submission" date="2020-11" db="EMBL/GenBank/DDBJ databases">
        <title>Treponema Peruensis nv. sp., first commensal Treponema isolated from human feces.</title>
        <authorList>
            <person name="Belkhou C."/>
            <person name="Raes J."/>
        </authorList>
    </citation>
    <scope>NUCLEOTIDE SEQUENCE [LARGE SCALE GENOMIC DNA]</scope>
    <source>
        <strain evidence="3 4">RCC2812</strain>
    </source>
</reference>
<dbReference type="InterPro" id="IPR050272">
    <property type="entry name" value="Isochorismatase-like_hydrls"/>
</dbReference>
<dbReference type="GO" id="GO:0016787">
    <property type="term" value="F:hydrolase activity"/>
    <property type="evidence" value="ECO:0007669"/>
    <property type="project" value="UniProtKB-KW"/>
</dbReference>
<keyword evidence="4" id="KW-1185">Reference proteome</keyword>
<evidence type="ECO:0000259" key="2">
    <source>
        <dbReference type="Pfam" id="PF00857"/>
    </source>
</evidence>
<keyword evidence="1 3" id="KW-0378">Hydrolase</keyword>
<sequence length="185" mass="20363">MNKTEKKDLLLVVDMQNVYRKGGKWQCTNTDGAASNIIRIIDSQKADVIFTEFIACEKAAGVWADYNIKYADVNSDREANLINPLLVAYAQKYPLYKKGVYSSLSVPEVLSEAKKHERVVITGVVAECCVLSTVFALIDAGIYTVYLTDAVSGLDAPKEKATELILSGLSPLHLKMCTTAEYLSE</sequence>
<dbReference type="Gene3D" id="3.40.50.850">
    <property type="entry name" value="Isochorismatase-like"/>
    <property type="match status" value="1"/>
</dbReference>
<gene>
    <name evidence="3" type="ORF">IWA51_11350</name>
</gene>